<protein>
    <recommendedName>
        <fullName evidence="3">Concanavalin A-like lectin/glucanases family protein</fullName>
    </recommendedName>
</protein>
<evidence type="ECO:0008006" key="3">
    <source>
        <dbReference type="Google" id="ProtNLM"/>
    </source>
</evidence>
<comment type="caution">
    <text evidence="1">The sequence shown here is derived from an EMBL/GenBank/DDBJ whole genome shotgun (WGS) entry which is preliminary data.</text>
</comment>
<dbReference type="SUPFAM" id="SSF49899">
    <property type="entry name" value="Concanavalin A-like lectins/glucanases"/>
    <property type="match status" value="1"/>
</dbReference>
<reference evidence="1 2" key="1">
    <citation type="submission" date="2018-02" db="EMBL/GenBank/DDBJ databases">
        <title>Novel Leptospira species isolated from soil and water in Japan.</title>
        <authorList>
            <person name="Nakao R."/>
            <person name="Masuzawa T."/>
        </authorList>
    </citation>
    <scope>NUCLEOTIDE SEQUENCE [LARGE SCALE GENOMIC DNA]</scope>
    <source>
        <strain evidence="1 2">YH101</strain>
    </source>
</reference>
<evidence type="ECO:0000313" key="1">
    <source>
        <dbReference type="EMBL" id="GBF49766.1"/>
    </source>
</evidence>
<keyword evidence="2" id="KW-1185">Reference proteome</keyword>
<dbReference type="RefSeq" id="WP_108974933.1">
    <property type="nucleotide sequence ID" value="NZ_BFBB01000003.1"/>
</dbReference>
<organism evidence="1 2">
    <name type="scientific">Leptospira ryugenii</name>
    <dbReference type="NCBI Taxonomy" id="1917863"/>
    <lineage>
        <taxon>Bacteria</taxon>
        <taxon>Pseudomonadati</taxon>
        <taxon>Spirochaetota</taxon>
        <taxon>Spirochaetia</taxon>
        <taxon>Leptospirales</taxon>
        <taxon>Leptospiraceae</taxon>
        <taxon>Leptospira</taxon>
    </lineage>
</organism>
<dbReference type="Proteomes" id="UP000245133">
    <property type="component" value="Unassembled WGS sequence"/>
</dbReference>
<dbReference type="EMBL" id="BFBB01000003">
    <property type="protein sequence ID" value="GBF49766.1"/>
    <property type="molecule type" value="Genomic_DNA"/>
</dbReference>
<sequence>MDSNKFRGWTTRTALATYRGSKALAICIILSFSLEAKEIIREYQSQFADWKRKSAEYEQGISGNQSLKPSENRPKNPELFLDFEEDKNEKLSRAISILSSSFIPDPKHSLYGKRSAYFSGKRNQIHLNVSGSHFFGQNPESFTITLPLLINEQGAYSNVLDKTVLIQGQSYGFRLEIVEAKPVLSLHQMIKKLDGSYITVTIRSNKIIPRKEWHILSLYFDTKKNQILMFQNGFETARYEAPKAAVDHIGFHEDDSNALILAKSYFGNIDGFHIHAGEPFGDGKYSRYESAQYSDDTKRVQHEGSFITSPVFETTYSHSTLDFVQLHRQSPKDTNVGLYFRSSLQKFSDKENVGPTWKPIDLTKVKWTDTNRFRYYQWKIWLRPDPIGSTAPSVSQLTYQLKELIPPDVPSFFRVNKMEGEPLGVCFLWNSNHEREVQNQGGYMIHFGPHPDRMIGTLFVKSKDNKLINIDGRDEAADYKNLKFCANERTLLENIYIPDQSVTELPNTVSDPVFTSRMERKGHLFQSGITYYFRISAYNQFYNEWEGRDQKSKLSAPVSLSFDREISQR</sequence>
<dbReference type="OrthoDB" id="337326at2"/>
<proteinExistence type="predicted"/>
<evidence type="ECO:0000313" key="2">
    <source>
        <dbReference type="Proteomes" id="UP000245133"/>
    </source>
</evidence>
<name>A0A2P2DYS8_9LEPT</name>
<accession>A0A2P2DYS8</accession>
<dbReference type="InterPro" id="IPR013320">
    <property type="entry name" value="ConA-like_dom_sf"/>
</dbReference>
<gene>
    <name evidence="1" type="ORF">LPTSP4_12850</name>
</gene>
<dbReference type="AlphaFoldDB" id="A0A2P2DYS8"/>